<evidence type="ECO:0000256" key="6">
    <source>
        <dbReference type="SAM" id="MobiDB-lite"/>
    </source>
</evidence>
<dbReference type="InterPro" id="IPR027094">
    <property type="entry name" value="Mitofusin_fam"/>
</dbReference>
<sequence>MMVATDSKKKNEEVYLEALKNQLSSWGDTKATDTIDDLLHKEQSGELTIAWCGHFSAGKSSLINSLCGMKVLPSGPVPTSANVVTIRNGSARAVIYSQDNAEAPMEVTTDELNEYCTNGGSYSSVDVWEEIPFLGSSGVLMDTPGVDSTDDGHKKATHSALHLADVVLYVMDYNHVQSENNLVFAKSLSDWGKPLYLIVNQIDKHREQELSFQSYRDEVISAFDRWQVHYEGLIFSSLKESDHPYNQYDSLKELIMGLIGKKKELVQYSISCSANHVADDHVLQYGASLAEEKEQLLEELGGIEQLAQIEDERLSLVGEQDQVRGLTQQERATLRQDINAILDNANLMPAEMRDLAHDFVESRKPGFKKGLWLAGNKTRVEQEQRQAIFLQKLQEQVSSQVEWHVRQLVATWADKHHLWSEEWQRKMDMFIPVIDEDIIYKTLQIDAILSGEYVLNYCRSVAEQIKVQYRRNITEFTEQLLVLLEDVAARELQRLSLAMADLEQQSAQGSRYAALKQEETTRAQALAELLPPRVSLTPGLLPAVRPLRPPAPAEAAEAGALRAAPAKDLAPPHSGSGATHGGAATGRRQRLSSAAAQLHGAAALLEQYPAMASAARGIRERAAALEGGTFTLALFGAFSAGKSSFANALLGEEVLPVSPHPTTAAINRILAPHDDFKHGTAQVVMKSRETLMEDLRISFSILHLGEPDLNHWSAAVHDLTSDGIHPAGLPHYGFLKAASAGWVEAEGILGTMQTVDLTQYRSFVADETKSCFVERIDLFYSCDLTEQGIILVDTPGADSLHARHTGVTFQYMKHADALVFVTYYNHAFSKGDRQFLSQLGRVKDSFALDKMFFIINAADLAGSNDELEQVISHVKTNLRSSGIASPHIYALSSMKALEGKTTNQQSLLLSSGFTTFEESLNDFAGKELPGLSIQAAKQEITTARKRAEEWNRISRQDEATRGLRQLELQKTFAKAKEMLSQFTLLSGQDKVIEQETKELLFHVRKRIEYNLGAFFNEAFHPSLLRDGTGSLKEIFGDCGRELEQSLLKELDQELWTTTLRLELKAKWILQEASQKFTDQVNAIDEGMLLTPVKEEQSWHVPDLQGSKFNKTVEWHGLWSTFKSPKLFFEGKGREKLKETVEPTLRENITDAATAQEPLLYGFYIHEFSEALVRQAKWLEEQLLENQSALESTLQLTELPVTWLELADRLKSYEEMSN</sequence>
<evidence type="ECO:0000313" key="9">
    <source>
        <dbReference type="Proteomes" id="UP000186666"/>
    </source>
</evidence>
<name>A0ABY1JJI2_9BACL</name>
<gene>
    <name evidence="8" type="ORF">SAMN05421578_10114</name>
</gene>
<evidence type="ECO:0000313" key="8">
    <source>
        <dbReference type="EMBL" id="SIQ27890.1"/>
    </source>
</evidence>
<feature type="domain" description="Dynamin N-terminal" evidence="7">
    <location>
        <begin position="633"/>
        <end position="857"/>
    </location>
</feature>
<reference evidence="8 9" key="1">
    <citation type="submission" date="2017-01" db="EMBL/GenBank/DDBJ databases">
        <authorList>
            <person name="Varghese N."/>
            <person name="Submissions S."/>
        </authorList>
    </citation>
    <scope>NUCLEOTIDE SEQUENCE [LARGE SCALE GENOMIC DNA]</scope>
    <source>
        <strain evidence="8 9">ATCC 23464</strain>
    </source>
</reference>
<feature type="domain" description="Dynamin N-terminal" evidence="7">
    <location>
        <begin position="49"/>
        <end position="201"/>
    </location>
</feature>
<evidence type="ECO:0000256" key="4">
    <source>
        <dbReference type="ARBA" id="ARBA00023134"/>
    </source>
</evidence>
<dbReference type="Gene3D" id="3.40.50.300">
    <property type="entry name" value="P-loop containing nucleotide triphosphate hydrolases"/>
    <property type="match status" value="2"/>
</dbReference>
<dbReference type="InterPro" id="IPR027417">
    <property type="entry name" value="P-loop_NTPase"/>
</dbReference>
<dbReference type="Pfam" id="PF00350">
    <property type="entry name" value="Dynamin_N"/>
    <property type="match status" value="2"/>
</dbReference>
<dbReference type="SUPFAM" id="SSF52540">
    <property type="entry name" value="P-loop containing nucleoside triphosphate hydrolases"/>
    <property type="match status" value="2"/>
</dbReference>
<dbReference type="InterPro" id="IPR045063">
    <property type="entry name" value="Dynamin_N"/>
</dbReference>
<keyword evidence="2" id="KW-0547">Nucleotide-binding</keyword>
<keyword evidence="3" id="KW-0378">Hydrolase</keyword>
<proteinExistence type="predicted"/>
<dbReference type="CDD" id="cd09912">
    <property type="entry name" value="DLP_2"/>
    <property type="match status" value="2"/>
</dbReference>
<dbReference type="RefSeq" id="WP_068590418.1">
    <property type="nucleotide sequence ID" value="NZ_FTNK01000001.1"/>
</dbReference>
<dbReference type="EMBL" id="FTNK01000001">
    <property type="protein sequence ID" value="SIQ27890.1"/>
    <property type="molecule type" value="Genomic_DNA"/>
</dbReference>
<evidence type="ECO:0000256" key="1">
    <source>
        <dbReference type="ARBA" id="ARBA00004370"/>
    </source>
</evidence>
<evidence type="ECO:0000259" key="7">
    <source>
        <dbReference type="Pfam" id="PF00350"/>
    </source>
</evidence>
<comment type="caution">
    <text evidence="8">The sequence shown here is derived from an EMBL/GenBank/DDBJ whole genome shotgun (WGS) entry which is preliminary data.</text>
</comment>
<dbReference type="PANTHER" id="PTHR10465:SF0">
    <property type="entry name" value="SARCALUMENIN"/>
    <property type="match status" value="1"/>
</dbReference>
<accession>A0ABY1JJI2</accession>
<keyword evidence="9" id="KW-1185">Reference proteome</keyword>
<organism evidence="8 9">
    <name type="scientific">Paenibacillus macquariensis</name>
    <dbReference type="NCBI Taxonomy" id="948756"/>
    <lineage>
        <taxon>Bacteria</taxon>
        <taxon>Bacillati</taxon>
        <taxon>Bacillota</taxon>
        <taxon>Bacilli</taxon>
        <taxon>Bacillales</taxon>
        <taxon>Paenibacillaceae</taxon>
        <taxon>Paenibacillus</taxon>
    </lineage>
</organism>
<keyword evidence="5" id="KW-0472">Membrane</keyword>
<dbReference type="Proteomes" id="UP000186666">
    <property type="component" value="Unassembled WGS sequence"/>
</dbReference>
<feature type="compositionally biased region" description="Low complexity" evidence="6">
    <location>
        <begin position="553"/>
        <end position="566"/>
    </location>
</feature>
<protein>
    <submittedName>
        <fullName evidence="8">Dynamin family protein</fullName>
    </submittedName>
</protein>
<evidence type="ECO:0000256" key="3">
    <source>
        <dbReference type="ARBA" id="ARBA00022801"/>
    </source>
</evidence>
<evidence type="ECO:0000256" key="5">
    <source>
        <dbReference type="ARBA" id="ARBA00023136"/>
    </source>
</evidence>
<comment type="subcellular location">
    <subcellularLocation>
        <location evidence="1">Membrane</location>
    </subcellularLocation>
</comment>
<dbReference type="PANTHER" id="PTHR10465">
    <property type="entry name" value="TRANSMEMBRANE GTPASE FZO1"/>
    <property type="match status" value="1"/>
</dbReference>
<evidence type="ECO:0000256" key="2">
    <source>
        <dbReference type="ARBA" id="ARBA00022741"/>
    </source>
</evidence>
<feature type="region of interest" description="Disordered" evidence="6">
    <location>
        <begin position="545"/>
        <end position="592"/>
    </location>
</feature>
<keyword evidence="4" id="KW-0342">GTP-binding</keyword>